<dbReference type="InterPro" id="IPR009061">
    <property type="entry name" value="DNA-bd_dom_put_sf"/>
</dbReference>
<feature type="domain" description="Helix-turn-helix" evidence="1">
    <location>
        <begin position="3"/>
        <end position="48"/>
    </location>
</feature>
<dbReference type="SUPFAM" id="SSF46955">
    <property type="entry name" value="Putative DNA-binding domain"/>
    <property type="match status" value="1"/>
</dbReference>
<dbReference type="Pfam" id="PF12728">
    <property type="entry name" value="HTH_17"/>
    <property type="match status" value="1"/>
</dbReference>
<proteinExistence type="predicted"/>
<dbReference type="NCBIfam" id="TIGR01764">
    <property type="entry name" value="excise"/>
    <property type="match status" value="1"/>
</dbReference>
<reference evidence="2 3" key="1">
    <citation type="submission" date="2018-03" db="EMBL/GenBank/DDBJ databases">
        <title>Aerobic endospore-forming bacteria genome sequencing and assembly.</title>
        <authorList>
            <person name="Cavalcante D.A."/>
            <person name="Driks A."/>
            <person name="Putonti C."/>
            <person name="De-Souza M.T."/>
        </authorList>
    </citation>
    <scope>NUCLEOTIDE SEQUENCE [LARGE SCALE GENOMIC DNA]</scope>
    <source>
        <strain evidence="2 3">SDF0037</strain>
    </source>
</reference>
<accession>A0A544U7Q0</accession>
<keyword evidence="2" id="KW-0238">DNA-binding</keyword>
<protein>
    <submittedName>
        <fullName evidence="2">DNA-binding protein</fullName>
    </submittedName>
</protein>
<gene>
    <name evidence="2" type="ORF">C7Y47_23540</name>
</gene>
<evidence type="ECO:0000313" key="3">
    <source>
        <dbReference type="Proteomes" id="UP000317944"/>
    </source>
</evidence>
<organism evidence="2 3">
    <name type="scientific">Lysinibacillus sphaericus</name>
    <name type="common">Bacillus sphaericus</name>
    <dbReference type="NCBI Taxonomy" id="1421"/>
    <lineage>
        <taxon>Bacteria</taxon>
        <taxon>Bacillati</taxon>
        <taxon>Bacillota</taxon>
        <taxon>Bacilli</taxon>
        <taxon>Bacillales</taxon>
        <taxon>Bacillaceae</taxon>
        <taxon>Lysinibacillus</taxon>
    </lineage>
</organism>
<dbReference type="GO" id="GO:0003677">
    <property type="term" value="F:DNA binding"/>
    <property type="evidence" value="ECO:0007669"/>
    <property type="project" value="UniProtKB-KW"/>
</dbReference>
<dbReference type="EMBL" id="SADV01000038">
    <property type="protein sequence ID" value="TQR27213.1"/>
    <property type="molecule type" value="Genomic_DNA"/>
</dbReference>
<evidence type="ECO:0000259" key="1">
    <source>
        <dbReference type="Pfam" id="PF12728"/>
    </source>
</evidence>
<dbReference type="Proteomes" id="UP000317944">
    <property type="component" value="Unassembled WGS sequence"/>
</dbReference>
<dbReference type="InterPro" id="IPR010093">
    <property type="entry name" value="SinI_DNA-bd"/>
</dbReference>
<comment type="caution">
    <text evidence="2">The sequence shown here is derived from an EMBL/GenBank/DDBJ whole genome shotgun (WGS) entry which is preliminary data.</text>
</comment>
<dbReference type="OrthoDB" id="515428at2"/>
<dbReference type="InterPro" id="IPR041657">
    <property type="entry name" value="HTH_17"/>
</dbReference>
<dbReference type="AlphaFoldDB" id="A0A544U7Q0"/>
<sequence>MTMSVDELAEELQISNTTIYTMVCQNEIPHKKVRGRILFHRQTIENWLVEGN</sequence>
<evidence type="ECO:0000313" key="2">
    <source>
        <dbReference type="EMBL" id="TQR27213.1"/>
    </source>
</evidence>
<name>A0A544U7Q0_LYSSH</name>